<feature type="domain" description="Rho-GAP" evidence="2">
    <location>
        <begin position="50"/>
        <end position="185"/>
    </location>
</feature>
<reference evidence="3 4" key="1">
    <citation type="journal article" date="2017" name="Mycologia">
        <title>Bifiguratus adelaidae, gen. et sp. nov., a new member of Mucoromycotina in endophytic and soil-dwelling habitats.</title>
        <authorList>
            <person name="Torres-Cruz T.J."/>
            <person name="Billingsley Tobias T.L."/>
            <person name="Almatruk M."/>
            <person name="Hesse C."/>
            <person name="Kuske C.R."/>
            <person name="Desiro A."/>
            <person name="Benucci G.M."/>
            <person name="Bonito G."/>
            <person name="Stajich J.E."/>
            <person name="Dunlap C."/>
            <person name="Arnold A.E."/>
            <person name="Porras-Alfaro A."/>
        </authorList>
    </citation>
    <scope>NUCLEOTIDE SEQUENCE [LARGE SCALE GENOMIC DNA]</scope>
    <source>
        <strain evidence="3 4">AZ0501</strain>
    </source>
</reference>
<organism evidence="3 4">
    <name type="scientific">Bifiguratus adelaidae</name>
    <dbReference type="NCBI Taxonomy" id="1938954"/>
    <lineage>
        <taxon>Eukaryota</taxon>
        <taxon>Fungi</taxon>
        <taxon>Fungi incertae sedis</taxon>
        <taxon>Mucoromycota</taxon>
        <taxon>Mucoromycotina</taxon>
        <taxon>Endogonomycetes</taxon>
        <taxon>Endogonales</taxon>
        <taxon>Endogonales incertae sedis</taxon>
        <taxon>Bifiguratus</taxon>
    </lineage>
</organism>
<feature type="region of interest" description="Disordered" evidence="1">
    <location>
        <begin position="218"/>
        <end position="274"/>
    </location>
</feature>
<sequence>MLFERAREVLHKAEYGRIRGNDVQDPYDLCSQYEDTTGIPKFGLREVQAIVTVCGTEIRQRDFHQKGCLQKAGCVADARHLLQKIIQSGQCTRDVFMKEPNMVTLMLVMKLALLHSQERILAAQDYTRIDLRFINLSAFRQILKPIAYAILVEMLDFSLFLRQHSETAHITPHELAEMFGPELFAIWPGIYQVSVWDIAWFERLLSLEITRVQNNRKLSTASSPDMSSHEDNYTDIEPIRRPSDAPSTISDASETSTSSTSSKKWREKFRSEAV</sequence>
<dbReference type="Pfam" id="PF00620">
    <property type="entry name" value="RhoGAP"/>
    <property type="match status" value="1"/>
</dbReference>
<dbReference type="AlphaFoldDB" id="A0A261XUW0"/>
<evidence type="ECO:0000313" key="3">
    <source>
        <dbReference type="EMBL" id="OZJ02165.1"/>
    </source>
</evidence>
<evidence type="ECO:0000256" key="1">
    <source>
        <dbReference type="SAM" id="MobiDB-lite"/>
    </source>
</evidence>
<dbReference type="Proteomes" id="UP000242875">
    <property type="component" value="Unassembled WGS sequence"/>
</dbReference>
<evidence type="ECO:0000313" key="4">
    <source>
        <dbReference type="Proteomes" id="UP000242875"/>
    </source>
</evidence>
<dbReference type="Gene3D" id="1.10.555.10">
    <property type="entry name" value="Rho GTPase activation protein"/>
    <property type="match status" value="1"/>
</dbReference>
<feature type="compositionally biased region" description="Low complexity" evidence="1">
    <location>
        <begin position="247"/>
        <end position="262"/>
    </location>
</feature>
<keyword evidence="4" id="KW-1185">Reference proteome</keyword>
<dbReference type="EMBL" id="MVBO01000182">
    <property type="protein sequence ID" value="OZJ02165.1"/>
    <property type="molecule type" value="Genomic_DNA"/>
</dbReference>
<dbReference type="SUPFAM" id="SSF48350">
    <property type="entry name" value="GTPase activation domain, GAP"/>
    <property type="match status" value="1"/>
</dbReference>
<dbReference type="InterPro" id="IPR000198">
    <property type="entry name" value="RhoGAP_dom"/>
</dbReference>
<name>A0A261XUW0_9FUNG</name>
<gene>
    <name evidence="3" type="ORF">BZG36_04629</name>
</gene>
<protein>
    <recommendedName>
        <fullName evidence="2">Rho-GAP domain-containing protein</fullName>
    </recommendedName>
</protein>
<proteinExistence type="predicted"/>
<dbReference type="InterPro" id="IPR008936">
    <property type="entry name" value="Rho_GTPase_activation_prot"/>
</dbReference>
<comment type="caution">
    <text evidence="3">The sequence shown here is derived from an EMBL/GenBank/DDBJ whole genome shotgun (WGS) entry which is preliminary data.</text>
</comment>
<evidence type="ECO:0000259" key="2">
    <source>
        <dbReference type="Pfam" id="PF00620"/>
    </source>
</evidence>
<accession>A0A261XUW0</accession>
<feature type="compositionally biased region" description="Basic and acidic residues" evidence="1">
    <location>
        <begin position="227"/>
        <end position="243"/>
    </location>
</feature>
<dbReference type="GO" id="GO:0007165">
    <property type="term" value="P:signal transduction"/>
    <property type="evidence" value="ECO:0007669"/>
    <property type="project" value="InterPro"/>
</dbReference>